<dbReference type="InterPro" id="IPR050973">
    <property type="entry name" value="H3K9_Histone-Lys_N-MTase"/>
</dbReference>
<name>A0A8C1B1S3_CYPCA</name>
<reference evidence="8" key="1">
    <citation type="submission" date="2025-08" db="UniProtKB">
        <authorList>
            <consortium name="Ensembl"/>
        </authorList>
    </citation>
    <scope>IDENTIFICATION</scope>
</reference>
<dbReference type="GO" id="GO:0005694">
    <property type="term" value="C:chromosome"/>
    <property type="evidence" value="ECO:0007669"/>
    <property type="project" value="UniProtKB-SubCell"/>
</dbReference>
<keyword evidence="5" id="KW-0949">S-adenosyl-L-methionine</keyword>
<dbReference type="SUPFAM" id="SSF82199">
    <property type="entry name" value="SET domain"/>
    <property type="match status" value="1"/>
</dbReference>
<protein>
    <submittedName>
        <fullName evidence="8">SUV39H1 histone lysine methyltransferase a</fullName>
    </submittedName>
</protein>
<evidence type="ECO:0000256" key="1">
    <source>
        <dbReference type="ARBA" id="ARBA00004286"/>
    </source>
</evidence>
<dbReference type="PROSITE" id="PS50867">
    <property type="entry name" value="PRE_SET"/>
    <property type="match status" value="1"/>
</dbReference>
<keyword evidence="3" id="KW-0489">Methyltransferase</keyword>
<evidence type="ECO:0000256" key="3">
    <source>
        <dbReference type="ARBA" id="ARBA00022603"/>
    </source>
</evidence>
<feature type="domain" description="Pre-SET" evidence="7">
    <location>
        <begin position="64"/>
        <end position="114"/>
    </location>
</feature>
<evidence type="ECO:0000256" key="5">
    <source>
        <dbReference type="ARBA" id="ARBA00022691"/>
    </source>
</evidence>
<evidence type="ECO:0000313" key="8">
    <source>
        <dbReference type="Ensembl" id="ENSCCRP00000026195.1"/>
    </source>
</evidence>
<evidence type="ECO:0000313" key="9">
    <source>
        <dbReference type="Proteomes" id="UP001108240"/>
    </source>
</evidence>
<keyword evidence="2" id="KW-0158">Chromosome</keyword>
<keyword evidence="9" id="KW-1185">Reference proteome</keyword>
<evidence type="ECO:0000256" key="2">
    <source>
        <dbReference type="ARBA" id="ARBA00022454"/>
    </source>
</evidence>
<dbReference type="GO" id="GO:0032259">
    <property type="term" value="P:methylation"/>
    <property type="evidence" value="ECO:0007669"/>
    <property type="project" value="UniProtKB-KW"/>
</dbReference>
<dbReference type="Ensembl" id="ENSCCRT00000028418.2">
    <property type="protein sequence ID" value="ENSCCRP00000026195.1"/>
    <property type="gene ID" value="ENSCCRG00000014181.2"/>
</dbReference>
<organism evidence="8 9">
    <name type="scientific">Cyprinus carpio carpio</name>
    <dbReference type="NCBI Taxonomy" id="630221"/>
    <lineage>
        <taxon>Eukaryota</taxon>
        <taxon>Metazoa</taxon>
        <taxon>Chordata</taxon>
        <taxon>Craniata</taxon>
        <taxon>Vertebrata</taxon>
        <taxon>Euteleostomi</taxon>
        <taxon>Actinopterygii</taxon>
        <taxon>Neopterygii</taxon>
        <taxon>Teleostei</taxon>
        <taxon>Ostariophysi</taxon>
        <taxon>Cypriniformes</taxon>
        <taxon>Cyprinidae</taxon>
        <taxon>Cyprininae</taxon>
        <taxon>Cyprinus</taxon>
    </lineage>
</organism>
<comment type="subcellular location">
    <subcellularLocation>
        <location evidence="1">Chromosome</location>
    </subcellularLocation>
</comment>
<dbReference type="InterPro" id="IPR007728">
    <property type="entry name" value="Pre-SET_dom"/>
</dbReference>
<evidence type="ECO:0000256" key="6">
    <source>
        <dbReference type="ARBA" id="ARBA00022853"/>
    </source>
</evidence>
<evidence type="ECO:0000256" key="4">
    <source>
        <dbReference type="ARBA" id="ARBA00022679"/>
    </source>
</evidence>
<dbReference type="PANTHER" id="PTHR46223:SF4">
    <property type="entry name" value="HISTONE-LYSINE N-METHYLTRANSFERASE-RELATED"/>
    <property type="match status" value="1"/>
</dbReference>
<dbReference type="PANTHER" id="PTHR46223">
    <property type="entry name" value="HISTONE-LYSINE N-METHYLTRANSFERASE SUV39H"/>
    <property type="match status" value="1"/>
</dbReference>
<dbReference type="GO" id="GO:0008270">
    <property type="term" value="F:zinc ion binding"/>
    <property type="evidence" value="ECO:0007669"/>
    <property type="project" value="InterPro"/>
</dbReference>
<dbReference type="InterPro" id="IPR046341">
    <property type="entry name" value="SET_dom_sf"/>
</dbReference>
<dbReference type="GeneTree" id="ENSGT00940000160063"/>
<dbReference type="Gene3D" id="2.170.270.10">
    <property type="entry name" value="SET domain"/>
    <property type="match status" value="1"/>
</dbReference>
<keyword evidence="4" id="KW-0808">Transferase</keyword>
<reference evidence="8" key="2">
    <citation type="submission" date="2025-09" db="UniProtKB">
        <authorList>
            <consortium name="Ensembl"/>
        </authorList>
    </citation>
    <scope>IDENTIFICATION</scope>
</reference>
<evidence type="ECO:0000259" key="7">
    <source>
        <dbReference type="PROSITE" id="PS50867"/>
    </source>
</evidence>
<proteinExistence type="predicted"/>
<accession>A0A8C1B1S3</accession>
<dbReference type="AlphaFoldDB" id="A0A8C1B1S3"/>
<dbReference type="GO" id="GO:0046974">
    <property type="term" value="F:histone H3K9 methyltransferase activity"/>
    <property type="evidence" value="ECO:0007669"/>
    <property type="project" value="TreeGrafter"/>
</dbReference>
<keyword evidence="6" id="KW-0156">Chromatin regulator</keyword>
<dbReference type="Proteomes" id="UP001108240">
    <property type="component" value="Unplaced"/>
</dbReference>
<sequence>FQEDMKAALLQSNKPLDSESLSAPIVSLLLQKAKQRMKVQKWEDLMNQTCRHKGKGVDVNPVIVCCECDGCCPGLLKHRRTYNDSGQVKVMPIYECNSKCQCGTECANRVLQKGIHYDLCIFKTANGRGWGVLQRIYKNSFVMEYLEKVSKLKV</sequence>
<dbReference type="GO" id="GO:0005634">
    <property type="term" value="C:nucleus"/>
    <property type="evidence" value="ECO:0007669"/>
    <property type="project" value="InterPro"/>
</dbReference>